<dbReference type="GO" id="GO:0005524">
    <property type="term" value="F:ATP binding"/>
    <property type="evidence" value="ECO:0007669"/>
    <property type="project" value="InterPro"/>
</dbReference>
<accession>A0A6G1HVV7</accession>
<dbReference type="Gene3D" id="1.10.510.10">
    <property type="entry name" value="Transferase(Phosphotransferase) domain 1"/>
    <property type="match status" value="1"/>
</dbReference>
<protein>
    <recommendedName>
        <fullName evidence="2">Protein kinase domain-containing protein</fullName>
    </recommendedName>
</protein>
<dbReference type="PROSITE" id="PS50011">
    <property type="entry name" value="PROTEIN_KINASE_DOM"/>
    <property type="match status" value="1"/>
</dbReference>
<keyword evidence="4" id="KW-1185">Reference proteome</keyword>
<reference evidence="3" key="1">
    <citation type="journal article" date="2020" name="Stud. Mycol.">
        <title>101 Dothideomycetes genomes: a test case for predicting lifestyles and emergence of pathogens.</title>
        <authorList>
            <person name="Haridas S."/>
            <person name="Albert R."/>
            <person name="Binder M."/>
            <person name="Bloem J."/>
            <person name="Labutti K."/>
            <person name="Salamov A."/>
            <person name="Andreopoulos B."/>
            <person name="Baker S."/>
            <person name="Barry K."/>
            <person name="Bills G."/>
            <person name="Bluhm B."/>
            <person name="Cannon C."/>
            <person name="Castanera R."/>
            <person name="Culley D."/>
            <person name="Daum C."/>
            <person name="Ezra D."/>
            <person name="Gonzalez J."/>
            <person name="Henrissat B."/>
            <person name="Kuo A."/>
            <person name="Liang C."/>
            <person name="Lipzen A."/>
            <person name="Lutzoni F."/>
            <person name="Magnuson J."/>
            <person name="Mondo S."/>
            <person name="Nolan M."/>
            <person name="Ohm R."/>
            <person name="Pangilinan J."/>
            <person name="Park H.-J."/>
            <person name="Ramirez L."/>
            <person name="Alfaro M."/>
            <person name="Sun H."/>
            <person name="Tritt A."/>
            <person name="Yoshinaga Y."/>
            <person name="Zwiers L.-H."/>
            <person name="Turgeon B."/>
            <person name="Goodwin S."/>
            <person name="Spatafora J."/>
            <person name="Crous P."/>
            <person name="Grigoriev I."/>
        </authorList>
    </citation>
    <scope>NUCLEOTIDE SEQUENCE</scope>
    <source>
        <strain evidence="3">CBS 262.69</strain>
    </source>
</reference>
<dbReference type="GO" id="GO:0004672">
    <property type="term" value="F:protein kinase activity"/>
    <property type="evidence" value="ECO:0007669"/>
    <property type="project" value="InterPro"/>
</dbReference>
<dbReference type="PANTHER" id="PTHR34706">
    <property type="entry name" value="SLR1338 PROTEIN"/>
    <property type="match status" value="1"/>
</dbReference>
<dbReference type="SUPFAM" id="SSF53300">
    <property type="entry name" value="vWA-like"/>
    <property type="match status" value="1"/>
</dbReference>
<feature type="region of interest" description="Disordered" evidence="1">
    <location>
        <begin position="957"/>
        <end position="980"/>
    </location>
</feature>
<name>A0A6G1HVV7_9PEZI</name>
<feature type="domain" description="Protein kinase" evidence="2">
    <location>
        <begin position="215"/>
        <end position="560"/>
    </location>
</feature>
<evidence type="ECO:0000313" key="4">
    <source>
        <dbReference type="Proteomes" id="UP000799640"/>
    </source>
</evidence>
<evidence type="ECO:0000256" key="1">
    <source>
        <dbReference type="SAM" id="MobiDB-lite"/>
    </source>
</evidence>
<dbReference type="PANTHER" id="PTHR34706:SF1">
    <property type="entry name" value="VWFA DOMAIN-CONTAINING PROTEIN"/>
    <property type="match status" value="1"/>
</dbReference>
<dbReference type="OrthoDB" id="9992527at2759"/>
<evidence type="ECO:0000259" key="2">
    <source>
        <dbReference type="PROSITE" id="PS50011"/>
    </source>
</evidence>
<dbReference type="InterPro" id="IPR000719">
    <property type="entry name" value="Prot_kinase_dom"/>
</dbReference>
<dbReference type="AlphaFoldDB" id="A0A6G1HVV7"/>
<dbReference type="EMBL" id="ML996695">
    <property type="protein sequence ID" value="KAF2400193.1"/>
    <property type="molecule type" value="Genomic_DNA"/>
</dbReference>
<dbReference type="Proteomes" id="UP000799640">
    <property type="component" value="Unassembled WGS sequence"/>
</dbReference>
<dbReference type="SUPFAM" id="SSF56112">
    <property type="entry name" value="Protein kinase-like (PK-like)"/>
    <property type="match status" value="1"/>
</dbReference>
<sequence>MQPQPRVLQRAGPLMTDRSYRDDNDDIGAFRHKLDKDFTVRPVGRQPFVLTEKLRSWLREPVEHNGRRITNAEKLLQAAHSKRQGRPVIPVTAAHITMGDKCCLLIFCILLNINHGHLIGHFWQSKQGFDFYLPMTTPHILSILDDNRIRGGDEIARSFVEEQSRFCPVSFDLGEIVRSKQKPGSEMQRIMPICEREWIRTEDGVQLFRILVQEDFIGHRLSKAQNGNLIASSKIYHEKFGPCYAFALKTYEGRDYEVFDQERKAFQNFCGLVSTTTSKHLVQYICHYEEELPSDASPTSPRFKDRTAPRTYNIVFEYSDMHLDECFTEYVPPVLPRELVDFWGKIFGLAEALKGLHLFAKHDHSSGGFEYYNGWHAEINPTHIAHVQFKFKFMPSRLSRSKPEADSGVAPLTAIEKAINTYSAPEWSEPRQTLNKVVHQGIDVWSLGCVFSVAATWIVLGFQGINQFETLRSLAIEKIQKLRKLQSGKANDNLCIDGFHNGISVLPEIKEWHIFLRQSMRRTDEITGQVLDLVDRYMLVSVPDDRIHAKDLVVALDDILSGAKKKMDNLDDVPVISASVAEALLEYDTVAANGTSCYQAKTRPLSLKVPYEKQRGLHSSVDLSREESRQFIPSMQTIGRSEYLQSLRIAESEYPPLDSLPATPVRQTSAPVIEYTREESPTSGEEVPSREVSNLSINFLTPPTSPDKPPTSSSISLALTVRKMTVEEARLQLRKKVKVPFFNKPDVFLKQHFKERDIKFLVDNGSTMTEHWDKATELIDILAQLAVGLDKDGMDLVFTNSSETVSNHNWHGWFKNAMRRAKPQDLVYTDIKAALGNIFGEYQNSSRFRKPPKRTTLIILTDGVWKGTEVKEDVEEKIQVFIKWLMGVSGGHEDRSFSIQFIQFGNDLEATQRLKRLDDELVKLKGIPDIVDTEPADGNIYKMLLGSFVEHFDRSESRPMSRASSSSGLKGIQSTGDFWR</sequence>
<evidence type="ECO:0000313" key="3">
    <source>
        <dbReference type="EMBL" id="KAF2400193.1"/>
    </source>
</evidence>
<gene>
    <name evidence="3" type="ORF">EJ06DRAFT_420275</name>
</gene>
<dbReference type="InterPro" id="IPR011009">
    <property type="entry name" value="Kinase-like_dom_sf"/>
</dbReference>
<dbReference type="InterPro" id="IPR036465">
    <property type="entry name" value="vWFA_dom_sf"/>
</dbReference>
<proteinExistence type="predicted"/>
<organism evidence="3 4">
    <name type="scientific">Trichodelitschia bisporula</name>
    <dbReference type="NCBI Taxonomy" id="703511"/>
    <lineage>
        <taxon>Eukaryota</taxon>
        <taxon>Fungi</taxon>
        <taxon>Dikarya</taxon>
        <taxon>Ascomycota</taxon>
        <taxon>Pezizomycotina</taxon>
        <taxon>Dothideomycetes</taxon>
        <taxon>Dothideomycetes incertae sedis</taxon>
        <taxon>Phaeotrichales</taxon>
        <taxon>Phaeotrichaceae</taxon>
        <taxon>Trichodelitschia</taxon>
    </lineage>
</organism>